<dbReference type="PROSITE" id="PS50883">
    <property type="entry name" value="EAL"/>
    <property type="match status" value="1"/>
</dbReference>
<keyword evidence="1" id="KW-0472">Membrane</keyword>
<dbReference type="Pfam" id="PF00990">
    <property type="entry name" value="GGDEF"/>
    <property type="match status" value="1"/>
</dbReference>
<dbReference type="PROSITE" id="PS50887">
    <property type="entry name" value="GGDEF"/>
    <property type="match status" value="1"/>
</dbReference>
<evidence type="ECO:0000313" key="4">
    <source>
        <dbReference type="EMBL" id="QWZ10074.1"/>
    </source>
</evidence>
<keyword evidence="5" id="KW-1185">Reference proteome</keyword>
<dbReference type="PANTHER" id="PTHR33121:SF70">
    <property type="entry name" value="SIGNALING PROTEIN YKOW"/>
    <property type="match status" value="1"/>
</dbReference>
<evidence type="ECO:0000259" key="3">
    <source>
        <dbReference type="PROSITE" id="PS50887"/>
    </source>
</evidence>
<evidence type="ECO:0000256" key="1">
    <source>
        <dbReference type="SAM" id="Phobius"/>
    </source>
</evidence>
<dbReference type="GO" id="GO:0071111">
    <property type="term" value="F:cyclic-guanylate-specific phosphodiesterase activity"/>
    <property type="evidence" value="ECO:0007669"/>
    <property type="project" value="InterPro"/>
</dbReference>
<dbReference type="InterPro" id="IPR050706">
    <property type="entry name" value="Cyclic-di-GMP_PDE-like"/>
</dbReference>
<dbReference type="KEGG" id="nps:KRR39_10250"/>
<keyword evidence="1" id="KW-1133">Transmembrane helix</keyword>
<keyword evidence="1" id="KW-0812">Transmembrane</keyword>
<name>A0A975T398_9ACTN</name>
<dbReference type="Proteomes" id="UP000683575">
    <property type="component" value="Chromosome"/>
</dbReference>
<feature type="transmembrane region" description="Helical" evidence="1">
    <location>
        <begin position="149"/>
        <end position="175"/>
    </location>
</feature>
<protein>
    <submittedName>
        <fullName evidence="4">GGDEF domain-containing protein</fullName>
    </submittedName>
</protein>
<dbReference type="SMART" id="SM00052">
    <property type="entry name" value="EAL"/>
    <property type="match status" value="1"/>
</dbReference>
<feature type="domain" description="GGDEF" evidence="3">
    <location>
        <begin position="441"/>
        <end position="577"/>
    </location>
</feature>
<evidence type="ECO:0000259" key="2">
    <source>
        <dbReference type="PROSITE" id="PS50883"/>
    </source>
</evidence>
<reference evidence="4" key="1">
    <citation type="submission" date="2021-06" db="EMBL/GenBank/DDBJ databases">
        <title>Complete genome sequence of Nocardioides sp. G188.</title>
        <authorList>
            <person name="Im W.-T."/>
        </authorList>
    </citation>
    <scope>NUCLEOTIDE SEQUENCE</scope>
    <source>
        <strain evidence="4">G188</strain>
    </source>
</reference>
<sequence length="865" mass="91777">MASQTRAGRARPERRVWQLAALMAAAAVAVAAPGFIAHPYAAVPGVAWCILLPLFALAEVHVIHLPAERSSHSHVLREIPAVAGLTFLAPQQYVSAYVLGAGLALFVWSKLRGLKLGFNVAMFALEAVLGSLTYHAIFVVGEDPIGVHAWLAAVVAVLVTDIISAAAVTAAISLTDSHFDSEVLREAVRTGIPAALVNTCVALLVVTLVVARPMALPLLGALVVLLVLGYRVHIRLARGYTRLQQLYQFVGSTGHTSDLEQAVTNILSEAAELLHATTAQLVLLPTAEEPGRRITWQAGSVVTDDVRAVSADTWWSAAVGGESVLLKHESGRAGKTTAADAGSGAPRDGVAVALRPAEGVEAVLLVTDRTFEEETFSVEDLRVFETLAAHAAVALDKARVVDRLRHVADERAHEAMHDPLTGLPNRRAFTDAVEAAMLRGETAAVLLLDLDDFKDVNDTLGHTAGDRLLTVTGERLIGTGAEAPSAMVARLGGDEFAVLLPGMDTETAVVHARALHEVLCAPVPLLGVELTSSASIGVTEFYGTSRSSEDVLAQADVAMYAAKASRCGVQAYRVEDGHSTARRLALAADLKVAVRERTLELWYQPQAATGTGQVTGFEALLRWDHPQFGYVPPPEIIAVAHRTGLLRSLTDSILGQALRDRARWAAAGHDLDVSVNVTPADIADLALVEVVDAELSATGTAPGALVIEITESDAMRDFDRSLVVLCALEARGVRLSVDDFGTGHSSLAYLDRLPVHEVKIDQSFVFRVEKDAADSTIVRATVNLAHDLGLRVVAEGVENDLAKSLVTEMGCDLYQGYGLARPMPADQLLGWLARHQAHALITRADDVRPGPAAPVAPALRAVSGT</sequence>
<feature type="transmembrane region" description="Helical" evidence="1">
    <location>
        <begin position="116"/>
        <end position="137"/>
    </location>
</feature>
<dbReference type="InterPro" id="IPR003018">
    <property type="entry name" value="GAF"/>
</dbReference>
<proteinExistence type="predicted"/>
<gene>
    <name evidence="4" type="ORF">KRR39_10250</name>
</gene>
<organism evidence="4 5">
    <name type="scientific">Nocardioides panacis</name>
    <dbReference type="NCBI Taxonomy" id="2849501"/>
    <lineage>
        <taxon>Bacteria</taxon>
        <taxon>Bacillati</taxon>
        <taxon>Actinomycetota</taxon>
        <taxon>Actinomycetes</taxon>
        <taxon>Propionibacteriales</taxon>
        <taxon>Nocardioidaceae</taxon>
        <taxon>Nocardioides</taxon>
    </lineage>
</organism>
<dbReference type="EMBL" id="CP077062">
    <property type="protein sequence ID" value="QWZ10074.1"/>
    <property type="molecule type" value="Genomic_DNA"/>
</dbReference>
<dbReference type="RefSeq" id="WP_216941920.1">
    <property type="nucleotide sequence ID" value="NZ_CP077062.1"/>
</dbReference>
<dbReference type="Pfam" id="PF13185">
    <property type="entry name" value="GAF_2"/>
    <property type="match status" value="1"/>
</dbReference>
<dbReference type="CDD" id="cd01949">
    <property type="entry name" value="GGDEF"/>
    <property type="match status" value="1"/>
</dbReference>
<dbReference type="NCBIfam" id="TIGR00254">
    <property type="entry name" value="GGDEF"/>
    <property type="match status" value="1"/>
</dbReference>
<dbReference type="CDD" id="cd01948">
    <property type="entry name" value="EAL"/>
    <property type="match status" value="1"/>
</dbReference>
<dbReference type="Pfam" id="PF00563">
    <property type="entry name" value="EAL"/>
    <property type="match status" value="1"/>
</dbReference>
<evidence type="ECO:0000313" key="5">
    <source>
        <dbReference type="Proteomes" id="UP000683575"/>
    </source>
</evidence>
<feature type="transmembrane region" description="Helical" evidence="1">
    <location>
        <begin position="214"/>
        <end position="232"/>
    </location>
</feature>
<dbReference type="InterPro" id="IPR000160">
    <property type="entry name" value="GGDEF_dom"/>
</dbReference>
<dbReference type="PANTHER" id="PTHR33121">
    <property type="entry name" value="CYCLIC DI-GMP PHOSPHODIESTERASE PDEF"/>
    <property type="match status" value="1"/>
</dbReference>
<feature type="domain" description="EAL" evidence="2">
    <location>
        <begin position="583"/>
        <end position="836"/>
    </location>
</feature>
<accession>A0A975T398</accession>
<dbReference type="InterPro" id="IPR001633">
    <property type="entry name" value="EAL_dom"/>
</dbReference>
<dbReference type="AlphaFoldDB" id="A0A975T398"/>
<dbReference type="SMART" id="SM00267">
    <property type="entry name" value="GGDEF"/>
    <property type="match status" value="1"/>
</dbReference>
<feature type="transmembrane region" description="Helical" evidence="1">
    <location>
        <begin position="187"/>
        <end position="208"/>
    </location>
</feature>
<feature type="transmembrane region" description="Helical" evidence="1">
    <location>
        <begin position="41"/>
        <end position="63"/>
    </location>
</feature>